<dbReference type="RefSeq" id="XP_025367751.1">
    <property type="nucleotide sequence ID" value="XM_025516341.1"/>
</dbReference>
<dbReference type="AlphaFoldDB" id="A0A316VWA1"/>
<keyword evidence="1" id="KW-0732">Signal</keyword>
<feature type="chain" id="PRO_5016392483" evidence="1">
    <location>
        <begin position="21"/>
        <end position="103"/>
    </location>
</feature>
<organism evidence="2 3">
    <name type="scientific">Ceraceosorus guamensis</name>
    <dbReference type="NCBI Taxonomy" id="1522189"/>
    <lineage>
        <taxon>Eukaryota</taxon>
        <taxon>Fungi</taxon>
        <taxon>Dikarya</taxon>
        <taxon>Basidiomycota</taxon>
        <taxon>Ustilaginomycotina</taxon>
        <taxon>Exobasidiomycetes</taxon>
        <taxon>Ceraceosorales</taxon>
        <taxon>Ceraceosoraceae</taxon>
        <taxon>Ceraceosorus</taxon>
    </lineage>
</organism>
<sequence>MKSLTLPILLLFCFTDAILAQEGPIGSARSRIPHYNLIKRPKGWTDDQVSTAWTNACHAIQSEAQPAAIRPLRTESRASTDKAGSVLAALLKQNPGEWVIKKI</sequence>
<evidence type="ECO:0000313" key="3">
    <source>
        <dbReference type="Proteomes" id="UP000245783"/>
    </source>
</evidence>
<dbReference type="GeneID" id="37038211"/>
<reference evidence="2 3" key="1">
    <citation type="journal article" date="2018" name="Mol. Biol. Evol.">
        <title>Broad Genomic Sampling Reveals a Smut Pathogenic Ancestry of the Fungal Clade Ustilaginomycotina.</title>
        <authorList>
            <person name="Kijpornyongpan T."/>
            <person name="Mondo S.J."/>
            <person name="Barry K."/>
            <person name="Sandor L."/>
            <person name="Lee J."/>
            <person name="Lipzen A."/>
            <person name="Pangilinan J."/>
            <person name="LaButti K."/>
            <person name="Hainaut M."/>
            <person name="Henrissat B."/>
            <person name="Grigoriev I.V."/>
            <person name="Spatafora J.W."/>
            <person name="Aime M.C."/>
        </authorList>
    </citation>
    <scope>NUCLEOTIDE SEQUENCE [LARGE SCALE GENOMIC DNA]</scope>
    <source>
        <strain evidence="2 3">MCA 4658</strain>
    </source>
</reference>
<evidence type="ECO:0000256" key="1">
    <source>
        <dbReference type="SAM" id="SignalP"/>
    </source>
</evidence>
<dbReference type="EMBL" id="KZ819412">
    <property type="protein sequence ID" value="PWN40591.1"/>
    <property type="molecule type" value="Genomic_DNA"/>
</dbReference>
<gene>
    <name evidence="2" type="ORF">IE81DRAFT_349071</name>
</gene>
<evidence type="ECO:0000313" key="2">
    <source>
        <dbReference type="EMBL" id="PWN40591.1"/>
    </source>
</evidence>
<feature type="signal peptide" evidence="1">
    <location>
        <begin position="1"/>
        <end position="20"/>
    </location>
</feature>
<accession>A0A316VWA1</accession>
<proteinExistence type="predicted"/>
<name>A0A316VWA1_9BASI</name>
<keyword evidence="3" id="KW-1185">Reference proteome</keyword>
<dbReference type="InParanoid" id="A0A316VWA1"/>
<dbReference type="Proteomes" id="UP000245783">
    <property type="component" value="Unassembled WGS sequence"/>
</dbReference>
<protein>
    <submittedName>
        <fullName evidence="2">Uncharacterized protein</fullName>
    </submittedName>
</protein>